<organism evidence="1 2">
    <name type="scientific">Dallia pectoralis</name>
    <name type="common">Alaska blackfish</name>
    <dbReference type="NCBI Taxonomy" id="75939"/>
    <lineage>
        <taxon>Eukaryota</taxon>
        <taxon>Metazoa</taxon>
        <taxon>Chordata</taxon>
        <taxon>Craniata</taxon>
        <taxon>Vertebrata</taxon>
        <taxon>Euteleostomi</taxon>
        <taxon>Actinopterygii</taxon>
        <taxon>Neopterygii</taxon>
        <taxon>Teleostei</taxon>
        <taxon>Protacanthopterygii</taxon>
        <taxon>Esociformes</taxon>
        <taxon>Umbridae</taxon>
        <taxon>Dallia</taxon>
    </lineage>
</organism>
<keyword evidence="2" id="KW-1185">Reference proteome</keyword>
<name>A0ACC2H6F5_DALPE</name>
<dbReference type="EMBL" id="CM055732">
    <property type="protein sequence ID" value="KAJ8011337.1"/>
    <property type="molecule type" value="Genomic_DNA"/>
</dbReference>
<evidence type="ECO:0000313" key="1">
    <source>
        <dbReference type="EMBL" id="KAJ8011337.1"/>
    </source>
</evidence>
<dbReference type="Proteomes" id="UP001157502">
    <property type="component" value="Chromosome 5"/>
</dbReference>
<reference evidence="1" key="1">
    <citation type="submission" date="2021-05" db="EMBL/GenBank/DDBJ databases">
        <authorList>
            <person name="Pan Q."/>
            <person name="Jouanno E."/>
            <person name="Zahm M."/>
            <person name="Klopp C."/>
            <person name="Cabau C."/>
            <person name="Louis A."/>
            <person name="Berthelot C."/>
            <person name="Parey E."/>
            <person name="Roest Crollius H."/>
            <person name="Montfort J."/>
            <person name="Robinson-Rechavi M."/>
            <person name="Bouchez O."/>
            <person name="Lampietro C."/>
            <person name="Lopez Roques C."/>
            <person name="Donnadieu C."/>
            <person name="Postlethwait J."/>
            <person name="Bobe J."/>
            <person name="Dillon D."/>
            <person name="Chandos A."/>
            <person name="von Hippel F."/>
            <person name="Guiguen Y."/>
        </authorList>
    </citation>
    <scope>NUCLEOTIDE SEQUENCE</scope>
    <source>
        <strain evidence="1">YG-Jan2019</strain>
    </source>
</reference>
<sequence length="189" mass="21247">AESSKADELEEEGLVQRSQRKKRSKKENEEERGEEYSDVLLNSQAKKRSRKNTLDTQKSDDGMTSGALTPEPCCLEGEAPEGQVGVSGPLQQELTARLKELVSQGRLSLSDDELDRPVDDQREIEKGRLRHLEMEGGREKIEEETAEVREGGNLKLTLIELASQISATEFSSTENELDEEEREKEKEGE</sequence>
<protein>
    <submittedName>
        <fullName evidence="1">Uncharacterized protein</fullName>
    </submittedName>
</protein>
<gene>
    <name evidence="1" type="ORF">DPEC_G00057090</name>
</gene>
<feature type="non-terminal residue" evidence="1">
    <location>
        <position position="189"/>
    </location>
</feature>
<evidence type="ECO:0000313" key="2">
    <source>
        <dbReference type="Proteomes" id="UP001157502"/>
    </source>
</evidence>
<comment type="caution">
    <text evidence="1">The sequence shown here is derived from an EMBL/GenBank/DDBJ whole genome shotgun (WGS) entry which is preliminary data.</text>
</comment>
<proteinExistence type="predicted"/>
<feature type="non-terminal residue" evidence="1">
    <location>
        <position position="1"/>
    </location>
</feature>
<accession>A0ACC2H6F5</accession>